<comment type="caution">
    <text evidence="1">The sequence shown here is derived from an EMBL/GenBank/DDBJ whole genome shotgun (WGS) entry which is preliminary data.</text>
</comment>
<dbReference type="AlphaFoldDB" id="A0A644YJB6"/>
<dbReference type="EMBL" id="VSSQ01004678">
    <property type="protein sequence ID" value="MPM26214.1"/>
    <property type="molecule type" value="Genomic_DNA"/>
</dbReference>
<dbReference type="InterPro" id="IPR047690">
    <property type="entry name" value="IPExxxVDY_fam"/>
</dbReference>
<evidence type="ECO:0008006" key="2">
    <source>
        <dbReference type="Google" id="ProtNLM"/>
    </source>
</evidence>
<gene>
    <name evidence="1" type="ORF">SDC9_72715</name>
</gene>
<proteinExistence type="predicted"/>
<protein>
    <recommendedName>
        <fullName evidence="2">IPExxxVDY family protein</fullName>
    </recommendedName>
</protein>
<evidence type="ECO:0000313" key="1">
    <source>
        <dbReference type="EMBL" id="MPM26214.1"/>
    </source>
</evidence>
<name>A0A644YJB6_9ZZZZ</name>
<dbReference type="NCBIfam" id="NF033205">
    <property type="entry name" value="IPExxxVDY"/>
    <property type="match status" value="1"/>
</dbReference>
<sequence>MAKIKLDIQPYADISVIAVCAPMRDYRFIWHLNNHLGVHFTQDVPFNWPHKKLKMHFEYAVFRCPEHAETIFMNNRNENVQLLPALSTIDYFVVFSEHPGENELTSWMNEIRSIPGITLTTLLNGKQLDEFRHILSELEYQEMQRNIEAKKIKSKAFE</sequence>
<organism evidence="1">
    <name type="scientific">bioreactor metagenome</name>
    <dbReference type="NCBI Taxonomy" id="1076179"/>
    <lineage>
        <taxon>unclassified sequences</taxon>
        <taxon>metagenomes</taxon>
        <taxon>ecological metagenomes</taxon>
    </lineage>
</organism>
<accession>A0A644YJB6</accession>
<reference evidence="1" key="1">
    <citation type="submission" date="2019-08" db="EMBL/GenBank/DDBJ databases">
        <authorList>
            <person name="Kucharzyk K."/>
            <person name="Murdoch R.W."/>
            <person name="Higgins S."/>
            <person name="Loffler F."/>
        </authorList>
    </citation>
    <scope>NUCLEOTIDE SEQUENCE</scope>
</reference>